<sequence>MAAERQAASLTGAAINFDRLEQSLQRSVEKEERYWRENDAKFRAMAQKVATYEEFEDIVKASHIKPLTEDITQLDLKRSSWTTSGRQQERHRRKLVGADPASSPDLDNTTVPATPQDFVRRWRSRNGPQRYSLAILAQVLTALHENYQSTDREAVSLLLRACGKAPRFALATEFFTPDDCDVAKQLWQCVAQDADAAEVDKLRRGWSHIIDADVIMAAKAEDSKQASSNADTTEEVDPNT</sequence>
<dbReference type="eggNOG" id="ENOG502RY3P">
    <property type="taxonomic scope" value="Eukaryota"/>
</dbReference>
<proteinExistence type="predicted"/>
<dbReference type="RefSeq" id="XP_001742057.1">
    <property type="nucleotide sequence ID" value="XM_001742005.1"/>
</dbReference>
<reference evidence="3 4" key="1">
    <citation type="journal article" date="2008" name="Nature">
        <title>The genome of the choanoflagellate Monosiga brevicollis and the origin of metazoans.</title>
        <authorList>
            <consortium name="JGI Sequencing"/>
            <person name="King N."/>
            <person name="Westbrook M.J."/>
            <person name="Young S.L."/>
            <person name="Kuo A."/>
            <person name="Abedin M."/>
            <person name="Chapman J."/>
            <person name="Fairclough S."/>
            <person name="Hellsten U."/>
            <person name="Isogai Y."/>
            <person name="Letunic I."/>
            <person name="Marr M."/>
            <person name="Pincus D."/>
            <person name="Putnam N."/>
            <person name="Rokas A."/>
            <person name="Wright K.J."/>
            <person name="Zuzow R."/>
            <person name="Dirks W."/>
            <person name="Good M."/>
            <person name="Goodstein D."/>
            <person name="Lemons D."/>
            <person name="Li W."/>
            <person name="Lyons J.B."/>
            <person name="Morris A."/>
            <person name="Nichols S."/>
            <person name="Richter D.J."/>
            <person name="Salamov A."/>
            <person name="Bork P."/>
            <person name="Lim W.A."/>
            <person name="Manning G."/>
            <person name="Miller W.T."/>
            <person name="McGinnis W."/>
            <person name="Shapiro H."/>
            <person name="Tjian R."/>
            <person name="Grigoriev I.V."/>
            <person name="Rokhsar D."/>
        </authorList>
    </citation>
    <scope>NUCLEOTIDE SEQUENCE [LARGE SCALE GENOMIC DNA]</scope>
    <source>
        <strain evidence="4">MX1 / ATCC 50154</strain>
    </source>
</reference>
<evidence type="ECO:0000256" key="1">
    <source>
        <dbReference type="SAM" id="MobiDB-lite"/>
    </source>
</evidence>
<feature type="domain" description="Dynein attachment factor N-terminal" evidence="2">
    <location>
        <begin position="15"/>
        <end position="81"/>
    </location>
</feature>
<evidence type="ECO:0000313" key="3">
    <source>
        <dbReference type="EMBL" id="EDQ92295.1"/>
    </source>
</evidence>
<organism evidence="3 4">
    <name type="scientific">Monosiga brevicollis</name>
    <name type="common">Choanoflagellate</name>
    <dbReference type="NCBI Taxonomy" id="81824"/>
    <lineage>
        <taxon>Eukaryota</taxon>
        <taxon>Choanoflagellata</taxon>
        <taxon>Craspedida</taxon>
        <taxon>Salpingoecidae</taxon>
        <taxon>Monosiga</taxon>
    </lineage>
</organism>
<keyword evidence="4" id="KW-1185">Reference proteome</keyword>
<name>A9UNS4_MONBE</name>
<dbReference type="PANTHER" id="PTHR28572">
    <property type="entry name" value="COILED-COIL DOMAIN-CONTAINING PROTEIN 103"/>
    <property type="match status" value="1"/>
</dbReference>
<dbReference type="InterPro" id="IPR031733">
    <property type="entry name" value="Dynein_attach_N"/>
</dbReference>
<dbReference type="GO" id="GO:0005576">
    <property type="term" value="C:extracellular region"/>
    <property type="evidence" value="ECO:0007669"/>
    <property type="project" value="GOC"/>
</dbReference>
<dbReference type="Pfam" id="PF15867">
    <property type="entry name" value="Dynein_attach_N"/>
    <property type="match status" value="1"/>
</dbReference>
<dbReference type="PANTHER" id="PTHR28572:SF1">
    <property type="entry name" value="COILED-COIL DOMAIN-CONTAINING PROTEIN 103"/>
    <property type="match status" value="1"/>
</dbReference>
<dbReference type="InParanoid" id="A9UNS4"/>
<dbReference type="FunCoup" id="A9UNS4">
    <property type="interactions" value="19"/>
</dbReference>
<evidence type="ECO:0000313" key="4">
    <source>
        <dbReference type="Proteomes" id="UP000001357"/>
    </source>
</evidence>
<dbReference type="GO" id="GO:0003351">
    <property type="term" value="P:epithelial cilium movement involved in extracellular fluid movement"/>
    <property type="evidence" value="ECO:0000318"/>
    <property type="project" value="GO_Central"/>
</dbReference>
<protein>
    <recommendedName>
        <fullName evidence="2">Dynein attachment factor N-terminal domain-containing protein</fullName>
    </recommendedName>
</protein>
<dbReference type="Proteomes" id="UP000001357">
    <property type="component" value="Unassembled WGS sequence"/>
</dbReference>
<dbReference type="AlphaFoldDB" id="A9UNS4"/>
<dbReference type="GeneID" id="5887490"/>
<dbReference type="GO" id="GO:0036159">
    <property type="term" value="P:inner dynein arm assembly"/>
    <property type="evidence" value="ECO:0000318"/>
    <property type="project" value="GO_Central"/>
</dbReference>
<dbReference type="STRING" id="81824.A9UNS4"/>
<accession>A9UNS4</accession>
<feature type="region of interest" description="Disordered" evidence="1">
    <location>
        <begin position="220"/>
        <end position="240"/>
    </location>
</feature>
<evidence type="ECO:0000259" key="2">
    <source>
        <dbReference type="Pfam" id="PF15867"/>
    </source>
</evidence>
<dbReference type="GO" id="GO:0007368">
    <property type="term" value="P:determination of left/right symmetry"/>
    <property type="evidence" value="ECO:0000318"/>
    <property type="project" value="GO_Central"/>
</dbReference>
<dbReference type="KEGG" id="mbr:MONBRDRAFT_21844"/>
<dbReference type="EMBL" id="CH991543">
    <property type="protein sequence ID" value="EDQ92295.1"/>
    <property type="molecule type" value="Genomic_DNA"/>
</dbReference>
<feature type="region of interest" description="Disordered" evidence="1">
    <location>
        <begin position="78"/>
        <end position="114"/>
    </location>
</feature>
<gene>
    <name evidence="3" type="ORF">MONBRDRAFT_21844</name>
</gene>
<dbReference type="GO" id="GO:0036157">
    <property type="term" value="C:outer dynein arm"/>
    <property type="evidence" value="ECO:0007669"/>
    <property type="project" value="InterPro"/>
</dbReference>
<dbReference type="OMA" id="YWTPGHP"/>
<dbReference type="InterPro" id="IPR042422">
    <property type="entry name" value="CC103"/>
</dbReference>